<evidence type="ECO:0000313" key="2">
    <source>
        <dbReference type="Proteomes" id="UP000184609"/>
    </source>
</evidence>
<dbReference type="Proteomes" id="UP000184609">
    <property type="component" value="Unassembled WGS sequence"/>
</dbReference>
<keyword evidence="2" id="KW-1185">Reference proteome</keyword>
<organism evidence="1 2">
    <name type="scientific">Algoriphagus zhangzhouensis</name>
    <dbReference type="NCBI Taxonomy" id="1073327"/>
    <lineage>
        <taxon>Bacteria</taxon>
        <taxon>Pseudomonadati</taxon>
        <taxon>Bacteroidota</taxon>
        <taxon>Cytophagia</taxon>
        <taxon>Cytophagales</taxon>
        <taxon>Cyclobacteriaceae</taxon>
        <taxon>Algoriphagus</taxon>
    </lineage>
</organism>
<accession>A0A1M7Z3U0</accession>
<reference evidence="2" key="1">
    <citation type="submission" date="2016-12" db="EMBL/GenBank/DDBJ databases">
        <authorList>
            <person name="Varghese N."/>
            <person name="Submissions S."/>
        </authorList>
    </citation>
    <scope>NUCLEOTIDE SEQUENCE [LARGE SCALE GENOMIC DNA]</scope>
    <source>
        <strain evidence="2">DSM 25035</strain>
    </source>
</reference>
<dbReference type="STRING" id="1073327.SAMN04488108_0152"/>
<proteinExistence type="predicted"/>
<name>A0A1M7Z3U0_9BACT</name>
<gene>
    <name evidence="1" type="ORF">SAMN04488108_0152</name>
</gene>
<evidence type="ECO:0000313" key="1">
    <source>
        <dbReference type="EMBL" id="SHO59515.1"/>
    </source>
</evidence>
<sequence length="156" mass="18735">MIFRLRNRLSVRKFCVCADKRCTQAYRLERSNKIDLCQKYFFENYFSLTNTISCNLGIFRKPYKSVRHCDNRTEKCTEEIQVLLKNGQLNRIIFCVNLNFSKNHPIRYSGFWHAKPDLVCGWHKVNHNIAKPTKLHYENFIHFRTSRTFSYKRSGI</sequence>
<dbReference type="EMBL" id="FRXN01000001">
    <property type="protein sequence ID" value="SHO59515.1"/>
    <property type="molecule type" value="Genomic_DNA"/>
</dbReference>
<protein>
    <submittedName>
        <fullName evidence="1">Uncharacterized protein</fullName>
    </submittedName>
</protein>
<dbReference type="AlphaFoldDB" id="A0A1M7Z3U0"/>